<name>A0A346PGL0_9EURY</name>
<accession>A0A346PP48</accession>
<dbReference type="KEGG" id="nag:AArcMg_1277"/>
<evidence type="ECO:0000313" key="1">
    <source>
        <dbReference type="EMBL" id="AXR78655.1"/>
    </source>
</evidence>
<reference evidence="4" key="1">
    <citation type="submission" date="2017-10" db="EMBL/GenBank/DDBJ databases">
        <title>Phenotypic and genomic properties of facultatively anaerobic sulfur-reducing natronoarchaea from hypersaline soda lakes.</title>
        <authorList>
            <person name="Sorokin D.Y."/>
            <person name="Kublanov I.V."/>
            <person name="Roman P."/>
            <person name="Sinninghe Damste J.S."/>
            <person name="Golyshin P.N."/>
            <person name="Rojo D."/>
            <person name="Ciordia S."/>
            <person name="Mena Md.C."/>
            <person name="Ferrer M."/>
            <person name="Messina E."/>
            <person name="Smedile F."/>
            <person name="La Spada G."/>
            <person name="La Cono V."/>
            <person name="Yakimov M.M."/>
        </authorList>
    </citation>
    <scope>NUCLEOTIDE SEQUENCE [LARGE SCALE GENOMIC DNA]</scope>
    <source>
        <strain evidence="4">AArc1</strain>
    </source>
</reference>
<organism evidence="1 4">
    <name type="scientific">Natrarchaeobaculum sulfurireducens</name>
    <dbReference type="NCBI Taxonomy" id="2044521"/>
    <lineage>
        <taxon>Archaea</taxon>
        <taxon>Methanobacteriati</taxon>
        <taxon>Methanobacteriota</taxon>
        <taxon>Stenosarchaea group</taxon>
        <taxon>Halobacteria</taxon>
        <taxon>Halobacteriales</taxon>
        <taxon>Natrialbaceae</taxon>
        <taxon>Natrarchaeobaculum</taxon>
    </lineage>
</organism>
<dbReference type="KEGG" id="nan:AArc1_2340"/>
<dbReference type="EMBL" id="CP027033">
    <property type="protein sequence ID" value="AXR81293.1"/>
    <property type="molecule type" value="Genomic_DNA"/>
</dbReference>
<gene>
    <name evidence="1" type="ORF">AArc1_2340</name>
    <name evidence="2" type="ORF">AArcMg_1277</name>
</gene>
<dbReference type="Proteomes" id="UP000258613">
    <property type="component" value="Chromosome"/>
</dbReference>
<proteinExistence type="predicted"/>
<evidence type="ECO:0000313" key="4">
    <source>
        <dbReference type="Proteomes" id="UP000258707"/>
    </source>
</evidence>
<dbReference type="AlphaFoldDB" id="A0A346PGL0"/>
<dbReference type="EMBL" id="CP024047">
    <property type="protein sequence ID" value="AXR78655.1"/>
    <property type="molecule type" value="Genomic_DNA"/>
</dbReference>
<accession>A0A346PGL0</accession>
<keyword evidence="3" id="KW-1185">Reference proteome</keyword>
<sequence>MNIGCPACNATVDTFLPPGPGIVDSDATSPSDDTNRLQGTETSCRNCGHELELYYY</sequence>
<evidence type="ECO:0000313" key="2">
    <source>
        <dbReference type="EMBL" id="AXR81293.1"/>
    </source>
</evidence>
<reference evidence="3" key="2">
    <citation type="submission" date="2018-02" db="EMBL/GenBank/DDBJ databases">
        <title>Phenotypic and genomic properties of facultatively anaerobic sulfur-reducing natronoarchaea from hypersaline soda lakes.</title>
        <authorList>
            <person name="Sorokin D.Y."/>
            <person name="Kublanov I.V."/>
            <person name="Roman P."/>
            <person name="Sinninghe Damste J.S."/>
            <person name="Golyshin P.N."/>
            <person name="Rojo D."/>
            <person name="Ciordia S."/>
            <person name="Mena M.D.C."/>
            <person name="Ferrer M."/>
            <person name="Messina E."/>
            <person name="Smedile F."/>
            <person name="La Spada G."/>
            <person name="La Cono V."/>
            <person name="Yakimov M.M."/>
        </authorList>
    </citation>
    <scope>NUCLEOTIDE SEQUENCE [LARGE SCALE GENOMIC DNA]</scope>
    <source>
        <strain evidence="3">AArc-Mg</strain>
    </source>
</reference>
<reference evidence="1" key="3">
    <citation type="journal article" date="2019" name="Int. J. Syst. Evol. Microbiol.">
        <title>Natronolimnobius sulfurireducens sp. nov. and Halalkaliarchaeum desulfuricum gen. nov., sp. nov., the first sulfur-respiring alkaliphilic haloarchaea from hypersaline alkaline lakes.</title>
        <authorList>
            <person name="Sorokin D.Y."/>
            <person name="Yakimov M."/>
            <person name="Messina E."/>
            <person name="Merkel A.Y."/>
            <person name="Bale N.J."/>
            <person name="Sinninghe Damste J.S."/>
        </authorList>
    </citation>
    <scope>NUCLEOTIDE SEQUENCE</scope>
    <source>
        <strain evidence="2">AArc-Mg</strain>
        <strain evidence="1">AArc1</strain>
    </source>
</reference>
<protein>
    <submittedName>
        <fullName evidence="1">Uncharacterized protein</fullName>
    </submittedName>
</protein>
<dbReference type="Proteomes" id="UP000258707">
    <property type="component" value="Chromosome"/>
</dbReference>
<evidence type="ECO:0000313" key="3">
    <source>
        <dbReference type="Proteomes" id="UP000258613"/>
    </source>
</evidence>